<comment type="caution">
    <text evidence="1">The sequence shown here is derived from an EMBL/GenBank/DDBJ whole genome shotgun (WGS) entry which is preliminary data.</text>
</comment>
<accession>A0A0F9WK50</accession>
<reference evidence="1" key="1">
    <citation type="journal article" date="2015" name="Nature">
        <title>Complex archaea that bridge the gap between prokaryotes and eukaryotes.</title>
        <authorList>
            <person name="Spang A."/>
            <person name="Saw J.H."/>
            <person name="Jorgensen S.L."/>
            <person name="Zaremba-Niedzwiedzka K."/>
            <person name="Martijn J."/>
            <person name="Lind A.E."/>
            <person name="van Eijk R."/>
            <person name="Schleper C."/>
            <person name="Guy L."/>
            <person name="Ettema T.J."/>
        </authorList>
    </citation>
    <scope>NUCLEOTIDE SEQUENCE</scope>
</reference>
<protein>
    <submittedName>
        <fullName evidence="1">Uncharacterized protein</fullName>
    </submittedName>
</protein>
<evidence type="ECO:0000313" key="1">
    <source>
        <dbReference type="EMBL" id="KKN78843.1"/>
    </source>
</evidence>
<dbReference type="EMBL" id="LAZR01000256">
    <property type="protein sequence ID" value="KKN78843.1"/>
    <property type="molecule type" value="Genomic_DNA"/>
</dbReference>
<name>A0A0F9WK50_9ZZZZ</name>
<proteinExistence type="predicted"/>
<dbReference type="AlphaFoldDB" id="A0A0F9WK50"/>
<sequence length="87" mass="9935">MAKYNNIQELAKAFKSGDLKGWVLMVDNDNTYLRWVGKWPEHIEDDTKESAAFEEQKYDEAEKLWDSPDVYILGQALEAAGIPNEGV</sequence>
<organism evidence="1">
    <name type="scientific">marine sediment metagenome</name>
    <dbReference type="NCBI Taxonomy" id="412755"/>
    <lineage>
        <taxon>unclassified sequences</taxon>
        <taxon>metagenomes</taxon>
        <taxon>ecological metagenomes</taxon>
    </lineage>
</organism>
<gene>
    <name evidence="1" type="ORF">LCGC14_0346150</name>
</gene>